<evidence type="ECO:0000313" key="4">
    <source>
        <dbReference type="Proteomes" id="UP000518091"/>
    </source>
</evidence>
<dbReference type="PROSITE" id="PS50943">
    <property type="entry name" value="HTH_CROC1"/>
    <property type="match status" value="1"/>
</dbReference>
<sequence length="92" mass="10357">MRLSLLTASDVQHDLAKAVRRRRRELKLSRNALAERSGVPAPTIKRFESTGQISLRQFLLLWQSVDRLERVAALAAPPPSTPQSIEEVLRDA</sequence>
<evidence type="ECO:0000313" key="2">
    <source>
        <dbReference type="EMBL" id="MBA2779537.1"/>
    </source>
</evidence>
<proteinExistence type="predicted"/>
<reference evidence="3 5" key="1">
    <citation type="submission" date="2020-05" db="EMBL/GenBank/DDBJ databases">
        <title>Comparative genomic analysis of denitrifying bacteria from Halomonas genus.</title>
        <authorList>
            <person name="Wang L."/>
            <person name="Shao Z."/>
        </authorList>
    </citation>
    <scope>NUCLEOTIDE SEQUENCE [LARGE SCALE GENOMIC DNA]</scope>
    <source>
        <strain evidence="3 5">DSM 17331</strain>
    </source>
</reference>
<accession>A0A7V9W1Y3</accession>
<dbReference type="AlphaFoldDB" id="A0A7V9W1Y3"/>
<dbReference type="InterPro" id="IPR001387">
    <property type="entry name" value="Cro/C1-type_HTH"/>
</dbReference>
<dbReference type="Gene3D" id="1.10.260.40">
    <property type="entry name" value="lambda repressor-like DNA-binding domains"/>
    <property type="match status" value="1"/>
</dbReference>
<dbReference type="RefSeq" id="WP_181515007.1">
    <property type="nucleotide sequence ID" value="NZ_JABFUB010000012.1"/>
</dbReference>
<dbReference type="EMBL" id="JABFUB010000012">
    <property type="protein sequence ID" value="MCG6662770.1"/>
    <property type="molecule type" value="Genomic_DNA"/>
</dbReference>
<dbReference type="Proteomes" id="UP000518091">
    <property type="component" value="Unassembled WGS sequence"/>
</dbReference>
<dbReference type="GO" id="GO:0003677">
    <property type="term" value="F:DNA binding"/>
    <property type="evidence" value="ECO:0007669"/>
    <property type="project" value="InterPro"/>
</dbReference>
<keyword evidence="5" id="KW-1185">Reference proteome</keyword>
<feature type="domain" description="HTH cro/C1-type" evidence="1">
    <location>
        <begin position="19"/>
        <end position="49"/>
    </location>
</feature>
<dbReference type="InterPro" id="IPR010982">
    <property type="entry name" value="Lambda_DNA-bd_dom_sf"/>
</dbReference>
<dbReference type="SUPFAM" id="SSF47413">
    <property type="entry name" value="lambda repressor-like DNA-binding domains"/>
    <property type="match status" value="1"/>
</dbReference>
<comment type="caution">
    <text evidence="2">The sequence shown here is derived from an EMBL/GenBank/DDBJ whole genome shotgun (WGS) entry which is preliminary data.</text>
</comment>
<evidence type="ECO:0000259" key="1">
    <source>
        <dbReference type="PROSITE" id="PS50943"/>
    </source>
</evidence>
<organism evidence="2 4">
    <name type="scientific">Billgrantia kenyensis</name>
    <dbReference type="NCBI Taxonomy" id="321266"/>
    <lineage>
        <taxon>Bacteria</taxon>
        <taxon>Pseudomonadati</taxon>
        <taxon>Pseudomonadota</taxon>
        <taxon>Gammaproteobacteria</taxon>
        <taxon>Oceanospirillales</taxon>
        <taxon>Halomonadaceae</taxon>
        <taxon>Billgrantia</taxon>
    </lineage>
</organism>
<dbReference type="EMBL" id="JACEFT010000012">
    <property type="protein sequence ID" value="MBA2779537.1"/>
    <property type="molecule type" value="Genomic_DNA"/>
</dbReference>
<dbReference type="Proteomes" id="UP000814353">
    <property type="component" value="Unassembled WGS sequence"/>
</dbReference>
<dbReference type="Pfam" id="PF01381">
    <property type="entry name" value="HTH_3"/>
    <property type="match status" value="1"/>
</dbReference>
<gene>
    <name evidence="2" type="ORF">H1D44_11600</name>
    <name evidence="3" type="ORF">HOP48_14615</name>
</gene>
<evidence type="ECO:0000313" key="3">
    <source>
        <dbReference type="EMBL" id="MCG6662770.1"/>
    </source>
</evidence>
<protein>
    <submittedName>
        <fullName evidence="2">Helix-turn-helix transcriptional regulator</fullName>
    </submittedName>
</protein>
<evidence type="ECO:0000313" key="5">
    <source>
        <dbReference type="Proteomes" id="UP000814353"/>
    </source>
</evidence>
<reference evidence="2 4" key="2">
    <citation type="submission" date="2020-07" db="EMBL/GenBank/DDBJ databases">
        <title>Identification of Halomonas strains.</title>
        <authorList>
            <person name="Xiao Z."/>
            <person name="Shen J."/>
        </authorList>
    </citation>
    <scope>NUCLEOTIDE SEQUENCE [LARGE SCALE GENOMIC DNA]</scope>
    <source>
        <strain evidence="2 4">DSM 17331</strain>
    </source>
</reference>
<dbReference type="CDD" id="cd00093">
    <property type="entry name" value="HTH_XRE"/>
    <property type="match status" value="1"/>
</dbReference>
<name>A0A7V9W1Y3_9GAMM</name>